<evidence type="ECO:0000256" key="1">
    <source>
        <dbReference type="PROSITE-ProRule" id="PRU00110"/>
    </source>
</evidence>
<sequence length="116" mass="13628">MEKKQICYSFINEADVMERLGGNINLFNRLFNKYINSYKNADGEVKELINKKNYEDARLLAHTIKGTSANLGITNMREKAMELEKAIITEDDLEIEKRLRELKEELQRILTEINFK</sequence>
<evidence type="ECO:0000259" key="2">
    <source>
        <dbReference type="PROSITE" id="PS50894"/>
    </source>
</evidence>
<name>A0A9Y2AEB1_9FIRM</name>
<accession>A0A9Y2AEB1</accession>
<dbReference type="KEGG" id="sgbi:P3F81_08615"/>
<dbReference type="SUPFAM" id="SSF47226">
    <property type="entry name" value="Histidine-containing phosphotransfer domain, HPT domain"/>
    <property type="match status" value="1"/>
</dbReference>
<dbReference type="PROSITE" id="PS50894">
    <property type="entry name" value="HPT"/>
    <property type="match status" value="1"/>
</dbReference>
<feature type="domain" description="HPt" evidence="2">
    <location>
        <begin position="23"/>
        <end position="113"/>
    </location>
</feature>
<dbReference type="Proteomes" id="UP001243623">
    <property type="component" value="Chromosome"/>
</dbReference>
<dbReference type="RefSeq" id="WP_147670569.1">
    <property type="nucleotide sequence ID" value="NZ_CP120678.1"/>
</dbReference>
<organism evidence="3 4">
    <name type="scientific">Selenobaculum gibii</name>
    <dbReference type="NCBI Taxonomy" id="3054208"/>
    <lineage>
        <taxon>Bacteria</taxon>
        <taxon>Bacillati</taxon>
        <taxon>Bacillota</taxon>
        <taxon>Negativicutes</taxon>
        <taxon>Selenomonadales</taxon>
        <taxon>Selenomonadaceae</taxon>
        <taxon>Selenobaculum</taxon>
    </lineage>
</organism>
<dbReference type="Gene3D" id="1.20.120.160">
    <property type="entry name" value="HPT domain"/>
    <property type="match status" value="1"/>
</dbReference>
<dbReference type="EMBL" id="CP120678">
    <property type="protein sequence ID" value="WIW69970.1"/>
    <property type="molecule type" value="Genomic_DNA"/>
</dbReference>
<feature type="modified residue" description="Phosphohistidine" evidence="1">
    <location>
        <position position="62"/>
    </location>
</feature>
<dbReference type="InterPro" id="IPR008207">
    <property type="entry name" value="Sig_transdc_His_kin_Hpt_dom"/>
</dbReference>
<evidence type="ECO:0000313" key="3">
    <source>
        <dbReference type="EMBL" id="WIW69970.1"/>
    </source>
</evidence>
<proteinExistence type="predicted"/>
<dbReference type="InterPro" id="IPR036641">
    <property type="entry name" value="HPT_dom_sf"/>
</dbReference>
<reference evidence="3" key="1">
    <citation type="submission" date="2023-03" db="EMBL/GenBank/DDBJ databases">
        <title>Selenobaculum gbiensis gen. nov. sp. nov., a new bacterium isolated from the gut microbiota of IBD patient.</title>
        <authorList>
            <person name="Yeo S."/>
            <person name="Park H."/>
            <person name="Huh C.S."/>
        </authorList>
    </citation>
    <scope>NUCLEOTIDE SEQUENCE</scope>
    <source>
        <strain evidence="3">ICN-92133</strain>
    </source>
</reference>
<dbReference type="GO" id="GO:0000160">
    <property type="term" value="P:phosphorelay signal transduction system"/>
    <property type="evidence" value="ECO:0007669"/>
    <property type="project" value="InterPro"/>
</dbReference>
<protein>
    <submittedName>
        <fullName evidence="3">Hpt domain-containing protein</fullName>
    </submittedName>
</protein>
<dbReference type="AlphaFoldDB" id="A0A9Y2AEB1"/>
<dbReference type="Pfam" id="PF01627">
    <property type="entry name" value="Hpt"/>
    <property type="match status" value="1"/>
</dbReference>
<evidence type="ECO:0000313" key="4">
    <source>
        <dbReference type="Proteomes" id="UP001243623"/>
    </source>
</evidence>
<gene>
    <name evidence="3" type="ORF">P3F81_08615</name>
</gene>
<keyword evidence="1" id="KW-0597">Phosphoprotein</keyword>
<keyword evidence="4" id="KW-1185">Reference proteome</keyword>